<dbReference type="Pfam" id="PF03466">
    <property type="entry name" value="LysR_substrate"/>
    <property type="match status" value="1"/>
</dbReference>
<feature type="domain" description="HTH lysR-type" evidence="5">
    <location>
        <begin position="26"/>
        <end position="83"/>
    </location>
</feature>
<dbReference type="InterPro" id="IPR000847">
    <property type="entry name" value="LysR_HTH_N"/>
</dbReference>
<evidence type="ECO:0000256" key="4">
    <source>
        <dbReference type="ARBA" id="ARBA00023163"/>
    </source>
</evidence>
<dbReference type="InterPro" id="IPR050950">
    <property type="entry name" value="HTH-type_LysR_regulators"/>
</dbReference>
<gene>
    <name evidence="6" type="ORF">ALP84_00209</name>
</gene>
<protein>
    <submittedName>
        <fullName evidence="6">Regulatory protein, LysR:LysR, substrate-binding protein</fullName>
    </submittedName>
</protein>
<dbReference type="Pfam" id="PF00126">
    <property type="entry name" value="HTH_1"/>
    <property type="match status" value="1"/>
</dbReference>
<dbReference type="PANTHER" id="PTHR30419">
    <property type="entry name" value="HTH-TYPE TRANSCRIPTIONAL REGULATOR YBHD"/>
    <property type="match status" value="1"/>
</dbReference>
<dbReference type="PANTHER" id="PTHR30419:SF8">
    <property type="entry name" value="NITROGEN ASSIMILATION TRANSCRIPTIONAL ACTIVATOR-RELATED"/>
    <property type="match status" value="1"/>
</dbReference>
<organism evidence="6 7">
    <name type="scientific">Pseudomonas cichorii</name>
    <dbReference type="NCBI Taxonomy" id="36746"/>
    <lineage>
        <taxon>Bacteria</taxon>
        <taxon>Pseudomonadati</taxon>
        <taxon>Pseudomonadota</taxon>
        <taxon>Gammaproteobacteria</taxon>
        <taxon>Pseudomonadales</taxon>
        <taxon>Pseudomonadaceae</taxon>
        <taxon>Pseudomonas</taxon>
    </lineage>
</organism>
<keyword evidence="3" id="KW-0238">DNA-binding</keyword>
<dbReference type="Proteomes" id="UP000278332">
    <property type="component" value="Unassembled WGS sequence"/>
</dbReference>
<dbReference type="InterPro" id="IPR036388">
    <property type="entry name" value="WH-like_DNA-bd_sf"/>
</dbReference>
<keyword evidence="4" id="KW-0804">Transcription</keyword>
<dbReference type="GO" id="GO:0003677">
    <property type="term" value="F:DNA binding"/>
    <property type="evidence" value="ECO:0007669"/>
    <property type="project" value="UniProtKB-KW"/>
</dbReference>
<dbReference type="SUPFAM" id="SSF46785">
    <property type="entry name" value="Winged helix' DNA-binding domain"/>
    <property type="match status" value="1"/>
</dbReference>
<dbReference type="InterPro" id="IPR005119">
    <property type="entry name" value="LysR_subst-bd"/>
</dbReference>
<evidence type="ECO:0000313" key="6">
    <source>
        <dbReference type="EMBL" id="RMR59184.1"/>
    </source>
</evidence>
<evidence type="ECO:0000256" key="2">
    <source>
        <dbReference type="ARBA" id="ARBA00023015"/>
    </source>
</evidence>
<dbReference type="GO" id="GO:0003700">
    <property type="term" value="F:DNA-binding transcription factor activity"/>
    <property type="evidence" value="ECO:0007669"/>
    <property type="project" value="InterPro"/>
</dbReference>
<accession>A0A3M4W580</accession>
<dbReference type="SUPFAM" id="SSF53850">
    <property type="entry name" value="Periplasmic binding protein-like II"/>
    <property type="match status" value="1"/>
</dbReference>
<dbReference type="GO" id="GO:0005829">
    <property type="term" value="C:cytosol"/>
    <property type="evidence" value="ECO:0007669"/>
    <property type="project" value="TreeGrafter"/>
</dbReference>
<dbReference type="PROSITE" id="PS50931">
    <property type="entry name" value="HTH_LYSR"/>
    <property type="match status" value="1"/>
</dbReference>
<dbReference type="Gene3D" id="1.10.10.10">
    <property type="entry name" value="Winged helix-like DNA-binding domain superfamily/Winged helix DNA-binding domain"/>
    <property type="match status" value="1"/>
</dbReference>
<evidence type="ECO:0000259" key="5">
    <source>
        <dbReference type="PROSITE" id="PS50931"/>
    </source>
</evidence>
<evidence type="ECO:0000256" key="1">
    <source>
        <dbReference type="ARBA" id="ARBA00009437"/>
    </source>
</evidence>
<evidence type="ECO:0000256" key="3">
    <source>
        <dbReference type="ARBA" id="ARBA00023125"/>
    </source>
</evidence>
<comment type="caution">
    <text evidence="6">The sequence shown here is derived from an EMBL/GenBank/DDBJ whole genome shotgun (WGS) entry which is preliminary data.</text>
</comment>
<reference evidence="6 7" key="1">
    <citation type="submission" date="2018-08" db="EMBL/GenBank/DDBJ databases">
        <title>Recombination of ecologically and evolutionarily significant loci maintains genetic cohesion in the Pseudomonas syringae species complex.</title>
        <authorList>
            <person name="Dillon M."/>
            <person name="Thakur S."/>
            <person name="Almeida R.N.D."/>
            <person name="Weir B.S."/>
            <person name="Guttman D.S."/>
        </authorList>
    </citation>
    <scope>NUCLEOTIDE SEQUENCE [LARGE SCALE GENOMIC DNA]</scope>
    <source>
        <strain evidence="6 7">ICMP 6917</strain>
    </source>
</reference>
<dbReference type="InterPro" id="IPR036390">
    <property type="entry name" value="WH_DNA-bd_sf"/>
</dbReference>
<sequence length="322" mass="35553">MPQAQSFDTCFAEKATLEAFMQLYGVQSTALRYFLEVSRCGSISEASLRLNVAASAVSRQIAKLERDLDAVLFERRARGMVLSEAGIRLAAYARKSQLEAEQVVLEITELHGLQRGHVRIACSEGFALEFLPKAIALFRRTYQGIHFSLEVCAPAQATEKVRSGDADLGLTFSLTPQKEIKVEYIHTGAICAVVSNHHPLAERPEVSLAELQPYAIALTNTDTTLRQLFDICCGVQGLLFDPVLTSNYIGALLRFVREEGGISLSSEMTLDRRLLGKELRSLPISDEGMKARRIELQSMAGRNLPAAVSAFRDFLIEELAKT</sequence>
<evidence type="ECO:0000313" key="7">
    <source>
        <dbReference type="Proteomes" id="UP000278332"/>
    </source>
</evidence>
<keyword evidence="2" id="KW-0805">Transcription regulation</keyword>
<comment type="similarity">
    <text evidence="1">Belongs to the LysR transcriptional regulatory family.</text>
</comment>
<dbReference type="EMBL" id="RBRY01000062">
    <property type="protein sequence ID" value="RMR59184.1"/>
    <property type="molecule type" value="Genomic_DNA"/>
</dbReference>
<dbReference type="Gene3D" id="3.40.190.290">
    <property type="match status" value="1"/>
</dbReference>
<dbReference type="AlphaFoldDB" id="A0A3M4W580"/>
<name>A0A3M4W580_PSECI</name>
<proteinExistence type="inferred from homology"/>